<sequence length="730" mass="76468">MLNIPSPRRATPETAAPGLSRRTFLTASLTAGGGLLLAVSLPTLAGEALAADGPFAPDAFIRIDADGAVTLVMPQVEMGQGTYTALPMLIAEELAVDLAGVRLEHAPPSDKLYGNPAIGFQVTGGSTSIRGFYEPLRKAGATARTMLVTAAAQTWGVDPASCDAARGVVLHPATGRTATYGSLAAKAAAVAVPKEVALKPADKFTLIGTPAKRLDAPGKVDGTAAYGIDVKLPGLKIATVAACPVFGGKLKSVDDTKARAVKGVRQIVKLDDAVAVVADHMGAAKKGLAALTIEWDEGPNAKLSTGEIVQQMQALAASGPAVDDKKVGDVAAAERAAARTVKATYQMPFLAHTTMEPLNCTVHVRPDACEVWVGSQVLSRAQATAAEVTGLPLEKVSVHNHLLGGGFGRRLEVDSVTQAVKIAKQVDGPVKVVWTREEDIQHDIYRPYYYDEFAAGLDAQGKVSSFRHRVVGSSIVARWLPQAFTNGLDFDAVDGAAGPYTFPNLHVDYVRHVLPEGLVTGWWRGVGITHNAFMVEGFVDELAVEAKADPVAFRSGLLAGDARARGVLELAAQKAGWGTAMPARAGRGVSLLFGFGTYMAQVAEVEIGKDGAVKVPRIVCVVDCGVVINPDTIKAQVQGGIVYGLTAALYGEITLKDGRVEQSNFDSYQALRIEEMPQIEVHIVESREAPGGLGEPSTAGVAPAVVNAVFAATGQRLRQLPIDPDRLKGA</sequence>
<dbReference type="InterPro" id="IPR012368">
    <property type="entry name" value="OxRdtase_Mopterin-bd_su_IorB"/>
</dbReference>
<evidence type="ECO:0000313" key="3">
    <source>
        <dbReference type="Proteomes" id="UP001597299"/>
    </source>
</evidence>
<dbReference type="PIRSF" id="PIRSF036389">
    <property type="entry name" value="IOR_B"/>
    <property type="match status" value="1"/>
</dbReference>
<evidence type="ECO:0000313" key="2">
    <source>
        <dbReference type="EMBL" id="MFD2141354.1"/>
    </source>
</evidence>
<organism evidence="2 3">
    <name type="scientific">Ancylobacter oerskovii</name>
    <dbReference type="NCBI Taxonomy" id="459519"/>
    <lineage>
        <taxon>Bacteria</taxon>
        <taxon>Pseudomonadati</taxon>
        <taxon>Pseudomonadota</taxon>
        <taxon>Alphaproteobacteria</taxon>
        <taxon>Hyphomicrobiales</taxon>
        <taxon>Xanthobacteraceae</taxon>
        <taxon>Ancylobacter</taxon>
    </lineage>
</organism>
<dbReference type="SMART" id="SM01008">
    <property type="entry name" value="Ald_Xan_dh_C"/>
    <property type="match status" value="1"/>
</dbReference>
<accession>A0ABW4YYP0</accession>
<dbReference type="EMBL" id="JBHUHD010000001">
    <property type="protein sequence ID" value="MFD2141354.1"/>
    <property type="molecule type" value="Genomic_DNA"/>
</dbReference>
<dbReference type="InterPro" id="IPR008274">
    <property type="entry name" value="AldOxase/xan_DH_MoCoBD1"/>
</dbReference>
<dbReference type="RefSeq" id="WP_213350143.1">
    <property type="nucleotide sequence ID" value="NZ_JAHBGB010000002.1"/>
</dbReference>
<dbReference type="Gene3D" id="3.30.365.10">
    <property type="entry name" value="Aldehyde oxidase/xanthine dehydrogenase, molybdopterin binding domain"/>
    <property type="match status" value="3"/>
</dbReference>
<dbReference type="InterPro" id="IPR006311">
    <property type="entry name" value="TAT_signal"/>
</dbReference>
<dbReference type="PANTHER" id="PTHR47495">
    <property type="entry name" value="ALDEHYDE DEHYDROGENASE"/>
    <property type="match status" value="1"/>
</dbReference>
<dbReference type="Pfam" id="PF20256">
    <property type="entry name" value="MoCoBD_2"/>
    <property type="match status" value="2"/>
</dbReference>
<gene>
    <name evidence="2" type="ORF">ACFSNC_13140</name>
</gene>
<keyword evidence="3" id="KW-1185">Reference proteome</keyword>
<dbReference type="InterPro" id="IPR046867">
    <property type="entry name" value="AldOxase/xan_DH_MoCoBD2"/>
</dbReference>
<dbReference type="SUPFAM" id="SSF56003">
    <property type="entry name" value="Molybdenum cofactor-binding domain"/>
    <property type="match status" value="2"/>
</dbReference>
<dbReference type="Proteomes" id="UP001597299">
    <property type="component" value="Unassembled WGS sequence"/>
</dbReference>
<protein>
    <submittedName>
        <fullName evidence="2">Molybdopterin cofactor-binding domain-containing protein</fullName>
    </submittedName>
</protein>
<dbReference type="InterPro" id="IPR000674">
    <property type="entry name" value="Ald_Oxase/Xan_DH_a/b"/>
</dbReference>
<dbReference type="PROSITE" id="PS51318">
    <property type="entry name" value="TAT"/>
    <property type="match status" value="1"/>
</dbReference>
<dbReference type="InterPro" id="IPR037165">
    <property type="entry name" value="AldOxase/xan_DH_Mopterin-bd_sf"/>
</dbReference>
<name>A0ABW4YYP0_9HYPH</name>
<evidence type="ECO:0000259" key="1">
    <source>
        <dbReference type="SMART" id="SM01008"/>
    </source>
</evidence>
<reference evidence="3" key="1">
    <citation type="journal article" date="2019" name="Int. J. Syst. Evol. Microbiol.">
        <title>The Global Catalogue of Microorganisms (GCM) 10K type strain sequencing project: providing services to taxonomists for standard genome sequencing and annotation.</title>
        <authorList>
            <consortium name="The Broad Institute Genomics Platform"/>
            <consortium name="The Broad Institute Genome Sequencing Center for Infectious Disease"/>
            <person name="Wu L."/>
            <person name="Ma J."/>
        </authorList>
    </citation>
    <scope>NUCLEOTIDE SEQUENCE [LARGE SCALE GENOMIC DNA]</scope>
    <source>
        <strain evidence="3">CCM 7435</strain>
    </source>
</reference>
<dbReference type="InterPro" id="IPR052516">
    <property type="entry name" value="N-heterocyclic_Hydroxylase"/>
</dbReference>
<dbReference type="Pfam" id="PF02738">
    <property type="entry name" value="MoCoBD_1"/>
    <property type="match status" value="1"/>
</dbReference>
<comment type="caution">
    <text evidence="2">The sequence shown here is derived from an EMBL/GenBank/DDBJ whole genome shotgun (WGS) entry which is preliminary data.</text>
</comment>
<dbReference type="Gene3D" id="3.90.1170.50">
    <property type="entry name" value="Aldehyde oxidase/xanthine dehydrogenase, a/b hammerhead"/>
    <property type="match status" value="1"/>
</dbReference>
<dbReference type="PANTHER" id="PTHR47495:SF2">
    <property type="entry name" value="ALDEHYDE DEHYDROGENASE"/>
    <property type="match status" value="1"/>
</dbReference>
<feature type="domain" description="Aldehyde oxidase/xanthine dehydrogenase a/b hammerhead" evidence="1">
    <location>
        <begin position="221"/>
        <end position="299"/>
    </location>
</feature>
<proteinExistence type="predicted"/>